<feature type="compositionally biased region" description="Basic residues" evidence="1">
    <location>
        <begin position="70"/>
        <end position="90"/>
    </location>
</feature>
<dbReference type="Proteomes" id="UP000007875">
    <property type="component" value="Unassembled WGS sequence"/>
</dbReference>
<feature type="compositionally biased region" description="Polar residues" evidence="1">
    <location>
        <begin position="1"/>
        <end position="18"/>
    </location>
</feature>
<sequence>MTKQSIEQSSASTHNGHVTVSGPPHNGHVIGSGSPHNGHVIGSGPPHNGHVIGSSPPHNGHVIGSSPPHNGHKIFRRLKKPRPKTVHRDHRKHRLLLTPSVDTSCDRLEELCKIYGQTLVLNGNMRQLPPKRRFKTVTAPSVKRFSYLEEPITAVETYEENLKQRDCKVTYGRSERHRVGSASPLQWQNIYGDRKKSSIFNPNNRPAPTKFSYNLTRTSY</sequence>
<dbReference type="AlphaFoldDB" id="H2Y465"/>
<reference evidence="2" key="3">
    <citation type="submission" date="2025-09" db="UniProtKB">
        <authorList>
            <consortium name="Ensembl"/>
        </authorList>
    </citation>
    <scope>IDENTIFICATION</scope>
</reference>
<name>H2Y465_CIOSA</name>
<keyword evidence="3" id="KW-1185">Reference proteome</keyword>
<proteinExistence type="predicted"/>
<feature type="region of interest" description="Disordered" evidence="1">
    <location>
        <begin position="1"/>
        <end position="90"/>
    </location>
</feature>
<dbReference type="Ensembl" id="ENSCSAVT00000000114.1">
    <property type="protein sequence ID" value="ENSCSAVP00000000113.1"/>
    <property type="gene ID" value="ENSCSAVG00000000057.1"/>
</dbReference>
<evidence type="ECO:0000313" key="2">
    <source>
        <dbReference type="Ensembl" id="ENSCSAVP00000000113.1"/>
    </source>
</evidence>
<evidence type="ECO:0000256" key="1">
    <source>
        <dbReference type="SAM" id="MobiDB-lite"/>
    </source>
</evidence>
<dbReference type="HOGENOM" id="CLU_1255592_0_0_1"/>
<reference evidence="2" key="2">
    <citation type="submission" date="2025-08" db="UniProtKB">
        <authorList>
            <consortium name="Ensembl"/>
        </authorList>
    </citation>
    <scope>IDENTIFICATION</scope>
</reference>
<organism evidence="2 3">
    <name type="scientific">Ciona savignyi</name>
    <name type="common">Pacific transparent sea squirt</name>
    <dbReference type="NCBI Taxonomy" id="51511"/>
    <lineage>
        <taxon>Eukaryota</taxon>
        <taxon>Metazoa</taxon>
        <taxon>Chordata</taxon>
        <taxon>Tunicata</taxon>
        <taxon>Ascidiacea</taxon>
        <taxon>Phlebobranchia</taxon>
        <taxon>Cionidae</taxon>
        <taxon>Ciona</taxon>
    </lineage>
</organism>
<dbReference type="InParanoid" id="H2Y465"/>
<evidence type="ECO:0000313" key="3">
    <source>
        <dbReference type="Proteomes" id="UP000007875"/>
    </source>
</evidence>
<dbReference type="STRING" id="51511.ENSCSAVP00000000113"/>
<reference evidence="3" key="1">
    <citation type="submission" date="2003-08" db="EMBL/GenBank/DDBJ databases">
        <authorList>
            <person name="Birren B."/>
            <person name="Nusbaum C."/>
            <person name="Abebe A."/>
            <person name="Abouelleil A."/>
            <person name="Adekoya E."/>
            <person name="Ait-zahra M."/>
            <person name="Allen N."/>
            <person name="Allen T."/>
            <person name="An P."/>
            <person name="Anderson M."/>
            <person name="Anderson S."/>
            <person name="Arachchi H."/>
            <person name="Armbruster J."/>
            <person name="Bachantsang P."/>
            <person name="Baldwin J."/>
            <person name="Barry A."/>
            <person name="Bayul T."/>
            <person name="Blitshsteyn B."/>
            <person name="Bloom T."/>
            <person name="Blye J."/>
            <person name="Boguslavskiy L."/>
            <person name="Borowsky M."/>
            <person name="Boukhgalter B."/>
            <person name="Brunache A."/>
            <person name="Butler J."/>
            <person name="Calixte N."/>
            <person name="Calvo S."/>
            <person name="Camarata J."/>
            <person name="Campo K."/>
            <person name="Chang J."/>
            <person name="Cheshatsang Y."/>
            <person name="Citroen M."/>
            <person name="Collymore A."/>
            <person name="Considine T."/>
            <person name="Cook A."/>
            <person name="Cooke P."/>
            <person name="Corum B."/>
            <person name="Cuomo C."/>
            <person name="David R."/>
            <person name="Dawoe T."/>
            <person name="Degray S."/>
            <person name="Dodge S."/>
            <person name="Dooley K."/>
            <person name="Dorje P."/>
            <person name="Dorjee K."/>
            <person name="Dorris L."/>
            <person name="Duffey N."/>
            <person name="Dupes A."/>
            <person name="Elkins T."/>
            <person name="Engels R."/>
            <person name="Erickson J."/>
            <person name="Farina A."/>
            <person name="Faro S."/>
            <person name="Ferreira P."/>
            <person name="Fischer H."/>
            <person name="Fitzgerald M."/>
            <person name="Foley K."/>
            <person name="Gage D."/>
            <person name="Galagan J."/>
            <person name="Gearin G."/>
            <person name="Gnerre S."/>
            <person name="Gnirke A."/>
            <person name="Goyette A."/>
            <person name="Graham J."/>
            <person name="Grandbois E."/>
            <person name="Gyaltsen K."/>
            <person name="Hafez N."/>
            <person name="Hagopian D."/>
            <person name="Hagos B."/>
            <person name="Hall J."/>
            <person name="Hatcher B."/>
            <person name="Heller A."/>
            <person name="Higgins H."/>
            <person name="Honan T."/>
            <person name="Horn A."/>
            <person name="Houde N."/>
            <person name="Hughes L."/>
            <person name="Hulme W."/>
            <person name="Husby E."/>
            <person name="Iliev I."/>
            <person name="Jaffe D."/>
            <person name="Jones C."/>
            <person name="Kamal M."/>
            <person name="Kamat A."/>
            <person name="Kamvysselis M."/>
            <person name="Karlsson E."/>
            <person name="Kells C."/>
            <person name="Kieu A."/>
            <person name="Kisner P."/>
            <person name="Kodira C."/>
            <person name="Kulbokas E."/>
            <person name="Labutti K."/>
            <person name="Lama D."/>
            <person name="Landers T."/>
            <person name="Leger J."/>
            <person name="Levine S."/>
            <person name="Lewis D."/>
            <person name="Lewis T."/>
            <person name="Lindblad-toh K."/>
            <person name="Liu X."/>
            <person name="Lokyitsang T."/>
            <person name="Lokyitsang Y."/>
            <person name="Lucien O."/>
            <person name="Lui A."/>
            <person name="Ma L.J."/>
            <person name="Mabbitt R."/>
            <person name="Macdonald J."/>
            <person name="Maclean C."/>
            <person name="Major J."/>
            <person name="Manning J."/>
            <person name="Marabella R."/>
            <person name="Maru K."/>
            <person name="Matthews C."/>
            <person name="Mauceli E."/>
            <person name="Mccarthy M."/>
            <person name="Mcdonough S."/>
            <person name="Mcghee T."/>
            <person name="Meldrim J."/>
            <person name="Meneus L."/>
            <person name="Mesirov J."/>
            <person name="Mihalev A."/>
            <person name="Mihova T."/>
            <person name="Mikkelsen T."/>
            <person name="Mlenga V."/>
            <person name="Moru K."/>
            <person name="Mozes J."/>
            <person name="Mulrain L."/>
            <person name="Munson G."/>
            <person name="Naylor J."/>
            <person name="Newes C."/>
            <person name="Nguyen C."/>
            <person name="Nguyen N."/>
            <person name="Nguyen T."/>
            <person name="Nicol R."/>
            <person name="Nielsen C."/>
            <person name="Nizzari M."/>
            <person name="Norbu C."/>
            <person name="Norbu N."/>
            <person name="O'donnell P."/>
            <person name="Okoawo O."/>
            <person name="O'leary S."/>
            <person name="Omotosho B."/>
            <person name="O'neill K."/>
            <person name="Osman S."/>
            <person name="Parker S."/>
            <person name="Perrin D."/>
            <person name="Phunkhang P."/>
            <person name="Piqani B."/>
            <person name="Purcell S."/>
            <person name="Rachupka T."/>
            <person name="Ramasamy U."/>
            <person name="Rameau R."/>
            <person name="Ray V."/>
            <person name="Raymond C."/>
            <person name="Retta R."/>
            <person name="Richardson S."/>
            <person name="Rise C."/>
            <person name="Rodriguez J."/>
            <person name="Rogers J."/>
            <person name="Rogov P."/>
            <person name="Rutman M."/>
            <person name="Schupbach R."/>
            <person name="Seaman C."/>
            <person name="Settipalli S."/>
            <person name="Sharpe T."/>
            <person name="Sheridan J."/>
            <person name="Sherpa N."/>
            <person name="Shi J."/>
            <person name="Smirnov S."/>
            <person name="Smith C."/>
            <person name="Sougnez C."/>
            <person name="Spencer B."/>
            <person name="Stalker J."/>
            <person name="Stange-thomann N."/>
            <person name="Stavropoulos S."/>
            <person name="Stetson K."/>
            <person name="Stone C."/>
            <person name="Stone S."/>
            <person name="Stubbs M."/>
            <person name="Talamas J."/>
            <person name="Tchuinga P."/>
            <person name="Tenzing P."/>
            <person name="Tesfaye S."/>
            <person name="Theodore J."/>
            <person name="Thoulutsang Y."/>
            <person name="Topham K."/>
            <person name="Towey S."/>
            <person name="Tsamla T."/>
            <person name="Tsomo N."/>
            <person name="Vallee D."/>
            <person name="Vassiliev H."/>
            <person name="Venkataraman V."/>
            <person name="Vinson J."/>
            <person name="Vo A."/>
            <person name="Wade C."/>
            <person name="Wang S."/>
            <person name="Wangchuk T."/>
            <person name="Wangdi T."/>
            <person name="Whittaker C."/>
            <person name="Wilkinson J."/>
            <person name="Wu Y."/>
            <person name="Wyman D."/>
            <person name="Yadav S."/>
            <person name="Yang S."/>
            <person name="Yang X."/>
            <person name="Yeager S."/>
            <person name="Yee E."/>
            <person name="Young G."/>
            <person name="Zainoun J."/>
            <person name="Zembeck L."/>
            <person name="Zimmer A."/>
            <person name="Zody M."/>
            <person name="Lander E."/>
        </authorList>
    </citation>
    <scope>NUCLEOTIDE SEQUENCE [LARGE SCALE GENOMIC DNA]</scope>
</reference>
<protein>
    <submittedName>
        <fullName evidence="2">Uncharacterized protein</fullName>
    </submittedName>
</protein>
<accession>H2Y465</accession>